<dbReference type="SMART" id="SM00822">
    <property type="entry name" value="PKS_KR"/>
    <property type="match status" value="1"/>
</dbReference>
<comment type="similarity">
    <text evidence="1">Belongs to the short-chain dehydrogenases/reductases (SDR) family.</text>
</comment>
<dbReference type="SUPFAM" id="SSF51735">
    <property type="entry name" value="NAD(P)-binding Rossmann-fold domains"/>
    <property type="match status" value="1"/>
</dbReference>
<evidence type="ECO:0000256" key="2">
    <source>
        <dbReference type="ARBA" id="ARBA00023002"/>
    </source>
</evidence>
<keyword evidence="4" id="KW-0614">Plasmid</keyword>
<organism evidence="4 5">
    <name type="scientific">Ponticoccus alexandrii</name>
    <dbReference type="NCBI Taxonomy" id="1943633"/>
    <lineage>
        <taxon>Bacteria</taxon>
        <taxon>Pseudomonadati</taxon>
        <taxon>Pseudomonadota</taxon>
        <taxon>Alphaproteobacteria</taxon>
        <taxon>Rhodobacterales</taxon>
        <taxon>Roseobacteraceae</taxon>
        <taxon>Ponticoccus</taxon>
    </lineage>
</organism>
<keyword evidence="2" id="KW-0560">Oxidoreductase</keyword>
<dbReference type="Pfam" id="PF13561">
    <property type="entry name" value="adh_short_C2"/>
    <property type="match status" value="1"/>
</dbReference>
<dbReference type="InterPro" id="IPR036291">
    <property type="entry name" value="NAD(P)-bd_dom_sf"/>
</dbReference>
<dbReference type="PRINTS" id="PR00081">
    <property type="entry name" value="GDHRDH"/>
</dbReference>
<gene>
    <name evidence="4" type="ORF">GQA70_22835</name>
</gene>
<dbReference type="InterPro" id="IPR057326">
    <property type="entry name" value="KR_dom"/>
</dbReference>
<dbReference type="PROSITE" id="PS00061">
    <property type="entry name" value="ADH_SHORT"/>
    <property type="match status" value="1"/>
</dbReference>
<dbReference type="InterPro" id="IPR020904">
    <property type="entry name" value="Sc_DH/Rdtase_CS"/>
</dbReference>
<protein>
    <submittedName>
        <fullName evidence="4">SDR family oxidoreductase</fullName>
    </submittedName>
</protein>
<name>A0ABX7FGM8_9RHOB</name>
<dbReference type="RefSeq" id="WP_023849300.1">
    <property type="nucleotide sequence ID" value="NZ_CP047170.1"/>
</dbReference>
<keyword evidence="5" id="KW-1185">Reference proteome</keyword>
<evidence type="ECO:0000313" key="4">
    <source>
        <dbReference type="EMBL" id="QRF69179.1"/>
    </source>
</evidence>
<dbReference type="PRINTS" id="PR00080">
    <property type="entry name" value="SDRFAMILY"/>
</dbReference>
<evidence type="ECO:0000256" key="1">
    <source>
        <dbReference type="ARBA" id="ARBA00006484"/>
    </source>
</evidence>
<proteinExistence type="inferred from homology"/>
<geneLocation type="plasmid" evidence="4 5">
    <name>p-SCP4</name>
</geneLocation>
<reference evidence="4 5" key="1">
    <citation type="submission" date="2019-12" db="EMBL/GenBank/DDBJ databases">
        <title>Complete Genome Sequence of a Quorum-Sensing Bacterium,Rhodobacteraceae bacterium C31, Isolated from a marine microalgae symbiotic bacteria.</title>
        <authorList>
            <person name="Zhang Y."/>
        </authorList>
    </citation>
    <scope>NUCLEOTIDE SEQUENCE [LARGE SCALE GENOMIC DNA]</scope>
    <source>
        <strain evidence="4 5">C31</strain>
        <plasmid evidence="4 5">p-SCP4</plasmid>
    </source>
</reference>
<sequence>MDQAMPGLDYSFYFRDRPVLVTGGASGIGLAIVERLLASGAKVAIWDLRGDRLEALAQLHGDRVLAQEVDVADTDAVRAAMAKIVTTWGGLAHLVNNAGIIGRIMTLDAFDADEFQRVLSVNLVSAAQVTAAFVKADGDFGERSIVNLSSIAARTGGMLGNFAYATTKAGIATMTLSMSKELAPKVRVNAMAPGIIDTEIQMDSLGDRAKVDALADIIPMKRLGQPTEVAEAAIWLLSPGSSYTTGSLLDVAGGR</sequence>
<dbReference type="InterPro" id="IPR002347">
    <property type="entry name" value="SDR_fam"/>
</dbReference>
<evidence type="ECO:0000313" key="5">
    <source>
        <dbReference type="Proteomes" id="UP000596387"/>
    </source>
</evidence>
<dbReference type="Proteomes" id="UP000596387">
    <property type="component" value="Plasmid p-SCP4"/>
</dbReference>
<dbReference type="PANTHER" id="PTHR42760">
    <property type="entry name" value="SHORT-CHAIN DEHYDROGENASES/REDUCTASES FAMILY MEMBER"/>
    <property type="match status" value="1"/>
</dbReference>
<feature type="domain" description="Ketoreductase" evidence="3">
    <location>
        <begin position="17"/>
        <end position="198"/>
    </location>
</feature>
<dbReference type="EMBL" id="CP047170">
    <property type="protein sequence ID" value="QRF69179.1"/>
    <property type="molecule type" value="Genomic_DNA"/>
</dbReference>
<dbReference type="Gene3D" id="3.40.50.720">
    <property type="entry name" value="NAD(P)-binding Rossmann-like Domain"/>
    <property type="match status" value="1"/>
</dbReference>
<evidence type="ECO:0000259" key="3">
    <source>
        <dbReference type="SMART" id="SM00822"/>
    </source>
</evidence>
<dbReference type="PANTHER" id="PTHR42760:SF133">
    <property type="entry name" value="3-OXOACYL-[ACYL-CARRIER-PROTEIN] REDUCTASE"/>
    <property type="match status" value="1"/>
</dbReference>
<accession>A0ABX7FGM8</accession>